<sequence length="71" mass="7369">MARYFAYVSVAAASASSSEANTVVDVGVGVGFGAAAVQATKAAPTNNATVVANVRRSIRRWVRPPNSMQSR</sequence>
<dbReference type="Proteomes" id="UP000282460">
    <property type="component" value="Unassembled WGS sequence"/>
</dbReference>
<comment type="caution">
    <text evidence="1">The sequence shown here is derived from an EMBL/GenBank/DDBJ whole genome shotgun (WGS) entry which is preliminary data.</text>
</comment>
<evidence type="ECO:0000313" key="1">
    <source>
        <dbReference type="EMBL" id="RLQ85748.1"/>
    </source>
</evidence>
<organism evidence="1 2">
    <name type="scientific">Mycetocola zhadangensis</name>
    <dbReference type="NCBI Taxonomy" id="1164595"/>
    <lineage>
        <taxon>Bacteria</taxon>
        <taxon>Bacillati</taxon>
        <taxon>Actinomycetota</taxon>
        <taxon>Actinomycetes</taxon>
        <taxon>Micrococcales</taxon>
        <taxon>Microbacteriaceae</taxon>
        <taxon>Mycetocola</taxon>
    </lineage>
</organism>
<gene>
    <name evidence="1" type="ORF">D9V28_02455</name>
</gene>
<keyword evidence="2" id="KW-1185">Reference proteome</keyword>
<name>A0A3L7J4W4_9MICO</name>
<evidence type="ECO:0000313" key="2">
    <source>
        <dbReference type="Proteomes" id="UP000282460"/>
    </source>
</evidence>
<accession>A0A3L7J4W4</accession>
<dbReference type="AlphaFoldDB" id="A0A3L7J4W4"/>
<proteinExistence type="predicted"/>
<dbReference type="EMBL" id="RCWJ01000001">
    <property type="protein sequence ID" value="RLQ85748.1"/>
    <property type="molecule type" value="Genomic_DNA"/>
</dbReference>
<reference evidence="1 2" key="1">
    <citation type="submission" date="2018-10" db="EMBL/GenBank/DDBJ databases">
        <authorList>
            <person name="Li J."/>
        </authorList>
    </citation>
    <scope>NUCLEOTIDE SEQUENCE [LARGE SCALE GENOMIC DNA]</scope>
    <source>
        <strain evidence="1 2">ZD1-4</strain>
    </source>
</reference>
<protein>
    <submittedName>
        <fullName evidence="1">Uncharacterized protein</fullName>
    </submittedName>
</protein>